<dbReference type="Proteomes" id="UP000015893">
    <property type="component" value="Unassembled WGS sequence"/>
</dbReference>
<dbReference type="AlphaFoldDB" id="A0AB33Z752"/>
<reference evidence="1 2" key="1">
    <citation type="journal article" date="2013" name="Genome Announc.">
        <title>Multiple genome sequences of Helicobacter pylori strains of diverse disease and antibiotic resistance backgrounds from Malaysia.</title>
        <authorList>
            <person name="Rehvathy V."/>
            <person name="Tan M.H."/>
            <person name="Gunaletchumy S.P."/>
            <person name="Teh X."/>
            <person name="Wang S."/>
            <person name="Baybayan P."/>
            <person name="Singh S."/>
            <person name="Ashby M."/>
            <person name="Kaakoush N.O."/>
            <person name="Mitchell H.M."/>
            <person name="Croft L.J."/>
            <person name="Goh K.L."/>
            <person name="Loke M.F."/>
            <person name="Vadivelu J."/>
        </authorList>
    </citation>
    <scope>NUCLEOTIDE SEQUENCE [LARGE SCALE GENOMIC DNA]</scope>
    <source>
        <strain evidence="1 2">UM037</strain>
    </source>
</reference>
<gene>
    <name evidence="1" type="ORF">N198_08010</name>
</gene>
<organism evidence="1 2">
    <name type="scientific">Helicobacter pylori UM037</name>
    <dbReference type="NCBI Taxonomy" id="1321939"/>
    <lineage>
        <taxon>Bacteria</taxon>
        <taxon>Pseudomonadati</taxon>
        <taxon>Campylobacterota</taxon>
        <taxon>Epsilonproteobacteria</taxon>
        <taxon>Campylobacterales</taxon>
        <taxon>Helicobacteraceae</taxon>
        <taxon>Helicobacter</taxon>
    </lineage>
</organism>
<sequence>MIFEIKQTEKSYRLIQFKLFTILFLKTLSAFF</sequence>
<name>A0AB33Z752_HELPX</name>
<accession>A0AB33Z752</accession>
<comment type="caution">
    <text evidence="1">The sequence shown here is derived from an EMBL/GenBank/DDBJ whole genome shotgun (WGS) entry which is preliminary data.</text>
</comment>
<dbReference type="EMBL" id="AUSI01000038">
    <property type="protein sequence ID" value="EQK94381.1"/>
    <property type="molecule type" value="Genomic_DNA"/>
</dbReference>
<proteinExistence type="predicted"/>
<protein>
    <submittedName>
        <fullName evidence="1">Uncharacterized protein</fullName>
    </submittedName>
</protein>
<evidence type="ECO:0000313" key="1">
    <source>
        <dbReference type="EMBL" id="EQK94381.1"/>
    </source>
</evidence>
<evidence type="ECO:0000313" key="2">
    <source>
        <dbReference type="Proteomes" id="UP000015893"/>
    </source>
</evidence>